<dbReference type="Proteomes" id="UP000886653">
    <property type="component" value="Unassembled WGS sequence"/>
</dbReference>
<keyword evidence="3" id="KW-1185">Reference proteome</keyword>
<dbReference type="EMBL" id="MU167341">
    <property type="protein sequence ID" value="KAG0142692.1"/>
    <property type="molecule type" value="Genomic_DNA"/>
</dbReference>
<sequence>MVGQNSITEGTHTLLRPPSDTLSPAGFRTLSGHRVTVSGHEYLLTTRQESGRRKRYLVSPLSLMSLVVWTFTFRLIMSYIGTFLGRIGRFFQRPLPRAWTLVW</sequence>
<keyword evidence="1" id="KW-1133">Transmembrane helix</keyword>
<dbReference type="AlphaFoldDB" id="A0A9P6NBR7"/>
<protein>
    <submittedName>
        <fullName evidence="2">Uncharacterized protein</fullName>
    </submittedName>
</protein>
<name>A0A9P6NBR7_9BASI</name>
<accession>A0A9P6NBR7</accession>
<proteinExistence type="predicted"/>
<evidence type="ECO:0000256" key="1">
    <source>
        <dbReference type="SAM" id="Phobius"/>
    </source>
</evidence>
<reference evidence="2" key="1">
    <citation type="submission" date="2013-11" db="EMBL/GenBank/DDBJ databases">
        <title>Genome sequence of the fusiform rust pathogen reveals effectors for host alternation and coevolution with pine.</title>
        <authorList>
            <consortium name="DOE Joint Genome Institute"/>
            <person name="Smith K."/>
            <person name="Pendleton A."/>
            <person name="Kubisiak T."/>
            <person name="Anderson C."/>
            <person name="Salamov A."/>
            <person name="Aerts A."/>
            <person name="Riley R."/>
            <person name="Clum A."/>
            <person name="Lindquist E."/>
            <person name="Ence D."/>
            <person name="Campbell M."/>
            <person name="Kronenberg Z."/>
            <person name="Feau N."/>
            <person name="Dhillon B."/>
            <person name="Hamelin R."/>
            <person name="Burleigh J."/>
            <person name="Smith J."/>
            <person name="Yandell M."/>
            <person name="Nelson C."/>
            <person name="Grigoriev I."/>
            <person name="Davis J."/>
        </authorList>
    </citation>
    <scope>NUCLEOTIDE SEQUENCE</scope>
    <source>
        <strain evidence="2">G11</strain>
    </source>
</reference>
<evidence type="ECO:0000313" key="2">
    <source>
        <dbReference type="EMBL" id="KAG0142692.1"/>
    </source>
</evidence>
<comment type="caution">
    <text evidence="2">The sequence shown here is derived from an EMBL/GenBank/DDBJ whole genome shotgun (WGS) entry which is preliminary data.</text>
</comment>
<evidence type="ECO:0000313" key="3">
    <source>
        <dbReference type="Proteomes" id="UP000886653"/>
    </source>
</evidence>
<organism evidence="2 3">
    <name type="scientific">Cronartium quercuum f. sp. fusiforme G11</name>
    <dbReference type="NCBI Taxonomy" id="708437"/>
    <lineage>
        <taxon>Eukaryota</taxon>
        <taxon>Fungi</taxon>
        <taxon>Dikarya</taxon>
        <taxon>Basidiomycota</taxon>
        <taxon>Pucciniomycotina</taxon>
        <taxon>Pucciniomycetes</taxon>
        <taxon>Pucciniales</taxon>
        <taxon>Coleosporiaceae</taxon>
        <taxon>Cronartium</taxon>
    </lineage>
</organism>
<keyword evidence="1" id="KW-0472">Membrane</keyword>
<gene>
    <name evidence="2" type="ORF">CROQUDRAFT_724992</name>
</gene>
<feature type="transmembrane region" description="Helical" evidence="1">
    <location>
        <begin position="56"/>
        <end position="80"/>
    </location>
</feature>
<keyword evidence="1" id="KW-0812">Transmembrane</keyword>